<proteinExistence type="predicted"/>
<dbReference type="KEGG" id="lez:GLE_4484"/>
<dbReference type="STRING" id="69.GLE_4484"/>
<dbReference type="EMBL" id="CP013140">
    <property type="protein sequence ID" value="ALN59825.1"/>
    <property type="molecule type" value="Genomic_DNA"/>
</dbReference>
<name>A0A0S2DMX1_LYSEN</name>
<dbReference type="Proteomes" id="UP000061569">
    <property type="component" value="Chromosome"/>
</dbReference>
<reference evidence="1 2" key="1">
    <citation type="submission" date="2015-11" db="EMBL/GenBank/DDBJ databases">
        <title>Genome sequences of Lysobacter enzymogenes strain C3 and Lysobacter antibioticus ATCC 29479.</title>
        <authorList>
            <person name="Kobayashi D.Y."/>
        </authorList>
    </citation>
    <scope>NUCLEOTIDE SEQUENCE [LARGE SCALE GENOMIC DNA]</scope>
    <source>
        <strain evidence="1 2">C3</strain>
    </source>
</reference>
<organism evidence="1 2">
    <name type="scientific">Lysobacter enzymogenes</name>
    <dbReference type="NCBI Taxonomy" id="69"/>
    <lineage>
        <taxon>Bacteria</taxon>
        <taxon>Pseudomonadati</taxon>
        <taxon>Pseudomonadota</taxon>
        <taxon>Gammaproteobacteria</taxon>
        <taxon>Lysobacterales</taxon>
        <taxon>Lysobacteraceae</taxon>
        <taxon>Lysobacter</taxon>
    </lineage>
</organism>
<gene>
    <name evidence="1" type="ORF">GLE_4484</name>
</gene>
<accession>A0A0S2DMX1</accession>
<dbReference type="PATRIC" id="fig|69.6.peg.4421"/>
<dbReference type="OrthoDB" id="191694at2"/>
<evidence type="ECO:0000313" key="2">
    <source>
        <dbReference type="Proteomes" id="UP000061569"/>
    </source>
</evidence>
<sequence length="146" mass="16533">MDAAFLAATGTLRYSPQLGHGGHTRRDGGSTLWWLIVDCDPELGRYLRHQFLLGHRRTRQLQSPLWGAHISAIRGERPPLEALWKRWDGATVAFEYDPAVRETDGFVWCPVRCERLLTLREELGLPREPQPALHLTIGNSRVGGVE</sequence>
<dbReference type="AlphaFoldDB" id="A0A0S2DMX1"/>
<evidence type="ECO:0000313" key="1">
    <source>
        <dbReference type="EMBL" id="ALN59825.1"/>
    </source>
</evidence>
<protein>
    <submittedName>
        <fullName evidence="1">Uncharacterized protein</fullName>
    </submittedName>
</protein>